<evidence type="ECO:0000256" key="9">
    <source>
        <dbReference type="ARBA" id="ARBA00022679"/>
    </source>
</evidence>
<keyword evidence="9 21" id="KW-0808">Transferase</keyword>
<dbReference type="OMA" id="HPMSLDF"/>
<feature type="compositionally biased region" description="Acidic residues" evidence="25">
    <location>
        <begin position="456"/>
        <end position="467"/>
    </location>
</feature>
<dbReference type="InterPro" id="IPR017407">
    <property type="entry name" value="Ser/Thr_kinase_Rio1"/>
</dbReference>
<feature type="binding site" evidence="23">
    <location>
        <position position="193"/>
    </location>
    <ligand>
        <name>ATP</name>
        <dbReference type="ChEBI" id="CHEBI:30616"/>
    </ligand>
</feature>
<evidence type="ECO:0000256" key="14">
    <source>
        <dbReference type="ARBA" id="ARBA00022840"/>
    </source>
</evidence>
<feature type="domain" description="RIO kinase" evidence="26">
    <location>
        <begin position="135"/>
        <end position="372"/>
    </location>
</feature>
<evidence type="ECO:0000256" key="3">
    <source>
        <dbReference type="ARBA" id="ARBA00009196"/>
    </source>
</evidence>
<dbReference type="CDD" id="cd05147">
    <property type="entry name" value="RIO1_euk"/>
    <property type="match status" value="1"/>
</dbReference>
<dbReference type="SMART" id="SM00090">
    <property type="entry name" value="RIO"/>
    <property type="match status" value="1"/>
</dbReference>
<dbReference type="GO" id="GO:0004674">
    <property type="term" value="F:protein serine/threonine kinase activity"/>
    <property type="evidence" value="ECO:0007669"/>
    <property type="project" value="UniProtKB-KW"/>
</dbReference>
<evidence type="ECO:0000256" key="11">
    <source>
        <dbReference type="ARBA" id="ARBA00022741"/>
    </source>
</evidence>
<keyword evidence="14 21" id="KW-0067">ATP-binding</keyword>
<dbReference type="OrthoDB" id="205248at2759"/>
<keyword evidence="28" id="KW-1185">Reference proteome</keyword>
<feature type="binding site" evidence="23">
    <location>
        <position position="265"/>
    </location>
    <ligand>
        <name>ATP</name>
        <dbReference type="ChEBI" id="CHEBI:30616"/>
    </ligand>
</feature>
<feature type="active site" description="4-aspartylphosphate intermediate" evidence="22">
    <location>
        <position position="326"/>
    </location>
</feature>
<dbReference type="InterPro" id="IPR051272">
    <property type="entry name" value="RIO-type_Ser/Thr_kinase"/>
</dbReference>
<comment type="similarity">
    <text evidence="3 21">Belongs to the protein kinase superfamily. RIO-type Ser/Thr kinase family.</text>
</comment>
<keyword evidence="10" id="KW-0479">Metal-binding</keyword>
<proteinExistence type="inferred from homology"/>
<dbReference type="Pfam" id="PF01163">
    <property type="entry name" value="RIO1"/>
    <property type="match status" value="1"/>
</dbReference>
<evidence type="ECO:0000256" key="12">
    <source>
        <dbReference type="ARBA" id="ARBA00022777"/>
    </source>
</evidence>
<keyword evidence="11 21" id="KW-0547">Nucleotide-binding</keyword>
<comment type="cofactor">
    <cofactor evidence="1 24">
        <name>Mg(2+)</name>
        <dbReference type="ChEBI" id="CHEBI:18420"/>
    </cofactor>
</comment>
<evidence type="ECO:0000256" key="22">
    <source>
        <dbReference type="PIRSR" id="PIRSR038147-1"/>
    </source>
</evidence>
<evidence type="ECO:0000256" key="25">
    <source>
        <dbReference type="SAM" id="MobiDB-lite"/>
    </source>
</evidence>
<feature type="active site" description="Proton acceptor" evidence="22">
    <location>
        <position position="309"/>
    </location>
</feature>
<evidence type="ECO:0000256" key="24">
    <source>
        <dbReference type="PIRSR" id="PIRSR038147-3"/>
    </source>
</evidence>
<evidence type="ECO:0000256" key="16">
    <source>
        <dbReference type="ARBA" id="ARBA00047899"/>
    </source>
</evidence>
<name>A0A8I6S3S4_CIMLE</name>
<dbReference type="FunFam" id="3.30.200.20:FF:000148">
    <property type="entry name" value="Serine/threonine-protein kinase RIO1"/>
    <property type="match status" value="1"/>
</dbReference>
<evidence type="ECO:0000313" key="27">
    <source>
        <dbReference type="EnsemblMetazoa" id="XP_014257519.1"/>
    </source>
</evidence>
<accession>A0A8I6S3S4</accession>
<evidence type="ECO:0000256" key="5">
    <source>
        <dbReference type="ARBA" id="ARBA00016038"/>
    </source>
</evidence>
<evidence type="ECO:0000256" key="4">
    <source>
        <dbReference type="ARBA" id="ARBA00012513"/>
    </source>
</evidence>
<evidence type="ECO:0000256" key="1">
    <source>
        <dbReference type="ARBA" id="ARBA00001946"/>
    </source>
</evidence>
<dbReference type="InterPro" id="IPR011009">
    <property type="entry name" value="Kinase-like_dom_sf"/>
</dbReference>
<dbReference type="PANTHER" id="PTHR45723">
    <property type="entry name" value="SERINE/THREONINE-PROTEIN KINASE RIO1"/>
    <property type="match status" value="1"/>
</dbReference>
<dbReference type="RefSeq" id="XP_014257519.1">
    <property type="nucleotide sequence ID" value="XM_014402033.2"/>
</dbReference>
<dbReference type="GO" id="GO:0046872">
    <property type="term" value="F:metal ion binding"/>
    <property type="evidence" value="ECO:0007669"/>
    <property type="project" value="UniProtKB-KW"/>
</dbReference>
<comment type="subcellular location">
    <subcellularLocation>
        <location evidence="2">Cytoplasm</location>
    </subcellularLocation>
</comment>
<dbReference type="GO" id="GO:0042254">
    <property type="term" value="P:ribosome biogenesis"/>
    <property type="evidence" value="ECO:0007669"/>
    <property type="project" value="UniProtKB-KW"/>
</dbReference>
<dbReference type="Gene3D" id="3.30.200.20">
    <property type="entry name" value="Phosphorylase Kinase, domain 1"/>
    <property type="match status" value="1"/>
</dbReference>
<dbReference type="GO" id="GO:0016787">
    <property type="term" value="F:hydrolase activity"/>
    <property type="evidence" value="ECO:0007669"/>
    <property type="project" value="UniProtKB-KW"/>
</dbReference>
<feature type="region of interest" description="Disordered" evidence="25">
    <location>
        <begin position="447"/>
        <end position="518"/>
    </location>
</feature>
<evidence type="ECO:0000256" key="18">
    <source>
        <dbReference type="ARBA" id="ARBA00049360"/>
    </source>
</evidence>
<dbReference type="PROSITE" id="PS01245">
    <property type="entry name" value="RIO1"/>
    <property type="match status" value="1"/>
</dbReference>
<organism evidence="27 28">
    <name type="scientific">Cimex lectularius</name>
    <name type="common">Bed bug</name>
    <name type="synonym">Acanthia lectularia</name>
    <dbReference type="NCBI Taxonomy" id="79782"/>
    <lineage>
        <taxon>Eukaryota</taxon>
        <taxon>Metazoa</taxon>
        <taxon>Ecdysozoa</taxon>
        <taxon>Arthropoda</taxon>
        <taxon>Hexapoda</taxon>
        <taxon>Insecta</taxon>
        <taxon>Pterygota</taxon>
        <taxon>Neoptera</taxon>
        <taxon>Paraneoptera</taxon>
        <taxon>Hemiptera</taxon>
        <taxon>Heteroptera</taxon>
        <taxon>Panheteroptera</taxon>
        <taxon>Cimicomorpha</taxon>
        <taxon>Cimicidae</taxon>
        <taxon>Cimex</taxon>
    </lineage>
</organism>
<comment type="subunit">
    <text evidence="20">Associates with the precursor of the 40S ribosome subunit. Interacts (via its N-terminus) with PRMT5 (via its N-terminus). Interacts with WDR77. Found in a PRMT5 complex composed of PRMT5, WDR77 and RIOK1. Interacts (via its C-terminus) with NCL; this interaction targets NCL for PRTM5 methylation.</text>
</comment>
<dbReference type="FunFam" id="1.10.510.10:FF:000232">
    <property type="entry name" value="Serine/threonine-protein kinase RIO1"/>
    <property type="match status" value="1"/>
</dbReference>
<feature type="compositionally biased region" description="Basic residues" evidence="25">
    <location>
        <begin position="502"/>
        <end position="518"/>
    </location>
</feature>
<comment type="function">
    <text evidence="19">Involved in the final steps of cytoplasmic maturation of the 40S ribosomal subunit. Involved in processing of 18S-E pre-rRNA to the mature 18S rRNA. Required for the recycling of NOB1 and PNO1 from the late 40S precursor. The association with the very late 40S subunit intermediate may involve a translation-like checkpoint point cycle preceeding the binding to the 60S ribosomal subunit. Despite the protein kinase domain is proposed to act predominantly as an ATPase. The catalytic activity regulates its dynamic association with the 40S subunit. In addition to its role in ribosomal biogenesis acts as an adapter protein by recruiting NCL/nucleolin the to PRMT5 complex for its symmetrical methylation.</text>
</comment>
<dbReference type="GeneID" id="106671160"/>
<comment type="catalytic activity">
    <reaction evidence="16 21">
        <text>L-threonyl-[protein] + ATP = O-phospho-L-threonyl-[protein] + ADP + H(+)</text>
        <dbReference type="Rhea" id="RHEA:46608"/>
        <dbReference type="Rhea" id="RHEA-COMP:11060"/>
        <dbReference type="Rhea" id="RHEA-COMP:11605"/>
        <dbReference type="ChEBI" id="CHEBI:15378"/>
        <dbReference type="ChEBI" id="CHEBI:30013"/>
        <dbReference type="ChEBI" id="CHEBI:30616"/>
        <dbReference type="ChEBI" id="CHEBI:61977"/>
        <dbReference type="ChEBI" id="CHEBI:456216"/>
        <dbReference type="EC" id="2.7.11.1"/>
    </reaction>
</comment>
<feature type="region of interest" description="Disordered" evidence="25">
    <location>
        <begin position="1"/>
        <end position="21"/>
    </location>
</feature>
<comment type="catalytic activity">
    <reaction evidence="18">
        <text>ATP + H2O = ADP + phosphate + H(+)</text>
        <dbReference type="Rhea" id="RHEA:13065"/>
        <dbReference type="ChEBI" id="CHEBI:15377"/>
        <dbReference type="ChEBI" id="CHEBI:15378"/>
        <dbReference type="ChEBI" id="CHEBI:30616"/>
        <dbReference type="ChEBI" id="CHEBI:43474"/>
        <dbReference type="ChEBI" id="CHEBI:456216"/>
    </reaction>
</comment>
<keyword evidence="6" id="KW-0963">Cytoplasm</keyword>
<dbReference type="EnsemblMetazoa" id="XM_014402033.2">
    <property type="protein sequence ID" value="XP_014257519.1"/>
    <property type="gene ID" value="LOC106671160"/>
</dbReference>
<evidence type="ECO:0000256" key="17">
    <source>
        <dbReference type="ARBA" id="ARBA00048679"/>
    </source>
</evidence>
<evidence type="ECO:0000256" key="10">
    <source>
        <dbReference type="ARBA" id="ARBA00022723"/>
    </source>
</evidence>
<keyword evidence="12 21" id="KW-0418">Kinase</keyword>
<reference evidence="27" key="1">
    <citation type="submission" date="2022-01" db="UniProtKB">
        <authorList>
            <consortium name="EnsemblMetazoa"/>
        </authorList>
    </citation>
    <scope>IDENTIFICATION</scope>
</reference>
<dbReference type="PIRSF" id="PIRSF038147">
    <property type="entry name" value="Ser/Thr_PK_RIO1"/>
    <property type="match status" value="1"/>
</dbReference>
<feature type="binding site" evidence="24">
    <location>
        <position position="326"/>
    </location>
    <ligand>
        <name>Mg(2+)</name>
        <dbReference type="ChEBI" id="CHEBI:18420"/>
    </ligand>
</feature>
<dbReference type="EC" id="2.7.11.1" evidence="4 21"/>
<dbReference type="InterPro" id="IPR000687">
    <property type="entry name" value="RIO_kinase"/>
</dbReference>
<dbReference type="GO" id="GO:0005737">
    <property type="term" value="C:cytoplasm"/>
    <property type="evidence" value="ECO:0007669"/>
    <property type="project" value="UniProtKB-SubCell"/>
</dbReference>
<evidence type="ECO:0000256" key="21">
    <source>
        <dbReference type="PIRNR" id="PIRNR038147"/>
    </source>
</evidence>
<dbReference type="Gene3D" id="1.10.510.10">
    <property type="entry name" value="Transferase(Phosphotransferase) domain 1"/>
    <property type="match status" value="1"/>
</dbReference>
<dbReference type="InterPro" id="IPR018934">
    <property type="entry name" value="RIO_dom"/>
</dbReference>
<keyword evidence="13" id="KW-0378">Hydrolase</keyword>
<evidence type="ECO:0000259" key="26">
    <source>
        <dbReference type="SMART" id="SM00090"/>
    </source>
</evidence>
<dbReference type="CTD" id="83732"/>
<feature type="compositionally biased region" description="Basic and acidic residues" evidence="25">
    <location>
        <begin position="478"/>
        <end position="487"/>
    </location>
</feature>
<sequence>MDIVPGQFDDAESEERVPPRKHVSFDLCHQIEELALSDSGLSEDEDEDYSEDEEYYEDFQCTKNSVMVRSNKGHPNAQMPSDKVSSYQPNDKLLKKYVNKINVEKYEGPELPMKAANYLIEANRKNEAERIRHKDKNDRATTEQVMDPRTRIIIFKLLNRGVLWMINGCISTGKEANVYHATSKSLDCDIAIKVYKTSILVFKDRDRYMTGEYRFRHGYCRHNPRKMVRLWAEKEMRNLVRMKNAGLSVPEPILLRSHVLLMKFLGEDGWPAPKLKDVELTTSRACKLYREIVTMMWIMYNKCKLVHADLSEFNLLYHEGHAYVIDVSQSVEHDHPHSFDFLKKDCTNINEFFRKKDVATMTVKQLFDFITDFNLSEDKIESYLDRISEEAGNKGQPSSNEIVDAEVFKNTFVPKRLDEVLNFERDINAIRSGQDDPDRITYKKVVGLSEDLTPAQDEDSSSDETEEEGKSNFVNSSRPRDESPESKKMRKKLVKEQQAEKRKTKIKKHVKKRKAKAK</sequence>
<evidence type="ECO:0000256" key="6">
    <source>
        <dbReference type="ARBA" id="ARBA00022490"/>
    </source>
</evidence>
<evidence type="ECO:0000256" key="8">
    <source>
        <dbReference type="ARBA" id="ARBA00022527"/>
    </source>
</evidence>
<evidence type="ECO:0000256" key="23">
    <source>
        <dbReference type="PIRSR" id="PIRSR038147-2"/>
    </source>
</evidence>
<feature type="binding site" evidence="24">
    <location>
        <position position="314"/>
    </location>
    <ligand>
        <name>Mg(2+)</name>
        <dbReference type="ChEBI" id="CHEBI:18420"/>
    </ligand>
</feature>
<evidence type="ECO:0000256" key="19">
    <source>
        <dbReference type="ARBA" id="ARBA00057025"/>
    </source>
</evidence>
<dbReference type="AlphaFoldDB" id="A0A8I6S3S4"/>
<evidence type="ECO:0000256" key="2">
    <source>
        <dbReference type="ARBA" id="ARBA00004496"/>
    </source>
</evidence>
<dbReference type="GO" id="GO:0005524">
    <property type="term" value="F:ATP binding"/>
    <property type="evidence" value="ECO:0007669"/>
    <property type="project" value="UniProtKB-KW"/>
</dbReference>
<evidence type="ECO:0000256" key="20">
    <source>
        <dbReference type="ARBA" id="ARBA00063876"/>
    </source>
</evidence>
<dbReference type="SUPFAM" id="SSF56112">
    <property type="entry name" value="Protein kinase-like (PK-like)"/>
    <property type="match status" value="1"/>
</dbReference>
<evidence type="ECO:0000313" key="28">
    <source>
        <dbReference type="Proteomes" id="UP000494040"/>
    </source>
</evidence>
<dbReference type="InterPro" id="IPR018935">
    <property type="entry name" value="RIO_kinase_CS"/>
</dbReference>
<keyword evidence="7" id="KW-0690">Ribosome biogenesis</keyword>
<evidence type="ECO:0000256" key="13">
    <source>
        <dbReference type="ARBA" id="ARBA00022801"/>
    </source>
</evidence>
<comment type="catalytic activity">
    <reaction evidence="17 21">
        <text>L-seryl-[protein] + ATP = O-phospho-L-seryl-[protein] + ADP + H(+)</text>
        <dbReference type="Rhea" id="RHEA:17989"/>
        <dbReference type="Rhea" id="RHEA-COMP:9863"/>
        <dbReference type="Rhea" id="RHEA-COMP:11604"/>
        <dbReference type="ChEBI" id="CHEBI:15378"/>
        <dbReference type="ChEBI" id="CHEBI:29999"/>
        <dbReference type="ChEBI" id="CHEBI:30616"/>
        <dbReference type="ChEBI" id="CHEBI:83421"/>
        <dbReference type="ChEBI" id="CHEBI:456216"/>
        <dbReference type="EC" id="2.7.11.1"/>
    </reaction>
</comment>
<evidence type="ECO:0000256" key="7">
    <source>
        <dbReference type="ARBA" id="ARBA00022517"/>
    </source>
</evidence>
<keyword evidence="15" id="KW-0460">Magnesium</keyword>
<evidence type="ECO:0000256" key="15">
    <source>
        <dbReference type="ARBA" id="ARBA00022842"/>
    </source>
</evidence>
<protein>
    <recommendedName>
        <fullName evidence="5 21">Serine/threonine-protein kinase RIO1</fullName>
        <ecNumber evidence="4 21">2.7.11.1</ecNumber>
    </recommendedName>
</protein>
<dbReference type="Proteomes" id="UP000494040">
    <property type="component" value="Unassembled WGS sequence"/>
</dbReference>
<keyword evidence="8 21" id="KW-0723">Serine/threonine-protein kinase</keyword>
<dbReference type="KEGG" id="clec:106671160"/>